<feature type="region of interest" description="Disordered" evidence="1">
    <location>
        <begin position="627"/>
        <end position="738"/>
    </location>
</feature>
<feature type="compositionally biased region" description="Pro residues" evidence="1">
    <location>
        <begin position="246"/>
        <end position="255"/>
    </location>
</feature>
<evidence type="ECO:0000313" key="3">
    <source>
        <dbReference type="Proteomes" id="UP000092666"/>
    </source>
</evidence>
<feature type="compositionally biased region" description="Basic and acidic residues" evidence="1">
    <location>
        <begin position="297"/>
        <end position="311"/>
    </location>
</feature>
<feature type="region of interest" description="Disordered" evidence="1">
    <location>
        <begin position="237"/>
        <end position="273"/>
    </location>
</feature>
<feature type="region of interest" description="Disordered" evidence="1">
    <location>
        <begin position="60"/>
        <end position="105"/>
    </location>
</feature>
<reference evidence="3" key="2">
    <citation type="submission" date="2013-12" db="EMBL/GenBank/DDBJ databases">
        <title>Evolution of pathogenesis and genome organization in the Tremellales.</title>
        <authorList>
            <person name="Cuomo C."/>
            <person name="Litvintseva A."/>
            <person name="Heitman J."/>
            <person name="Chen Y."/>
            <person name="Sun S."/>
            <person name="Springer D."/>
            <person name="Dromer F."/>
            <person name="Young S."/>
            <person name="Zeng Q."/>
            <person name="Chapman S."/>
            <person name="Gujja S."/>
            <person name="Saif S."/>
            <person name="Birren B."/>
        </authorList>
    </citation>
    <scope>NUCLEOTIDE SEQUENCE [LARGE SCALE GENOMIC DNA]</scope>
    <source>
        <strain evidence="3">BCC8398</strain>
    </source>
</reference>
<evidence type="ECO:0000256" key="1">
    <source>
        <dbReference type="SAM" id="MobiDB-lite"/>
    </source>
</evidence>
<organism evidence="2 3">
    <name type="scientific">Kwoniella heveanensis BCC8398</name>
    <dbReference type="NCBI Taxonomy" id="1296120"/>
    <lineage>
        <taxon>Eukaryota</taxon>
        <taxon>Fungi</taxon>
        <taxon>Dikarya</taxon>
        <taxon>Basidiomycota</taxon>
        <taxon>Agaricomycotina</taxon>
        <taxon>Tremellomycetes</taxon>
        <taxon>Tremellales</taxon>
        <taxon>Cryptococcaceae</taxon>
        <taxon>Kwoniella</taxon>
    </lineage>
</organism>
<feature type="compositionally biased region" description="Low complexity" evidence="1">
    <location>
        <begin position="547"/>
        <end position="562"/>
    </location>
</feature>
<feature type="compositionally biased region" description="Low complexity" evidence="1">
    <location>
        <begin position="256"/>
        <end position="273"/>
    </location>
</feature>
<accession>A0A1B9GYN2</accession>
<reference evidence="2 3" key="1">
    <citation type="submission" date="2013-07" db="EMBL/GenBank/DDBJ databases">
        <title>The Genome Sequence of Cryptococcus heveanensis BCC8398.</title>
        <authorList>
            <consortium name="The Broad Institute Genome Sequencing Platform"/>
            <person name="Cuomo C."/>
            <person name="Litvintseva A."/>
            <person name="Chen Y."/>
            <person name="Heitman J."/>
            <person name="Sun S."/>
            <person name="Springer D."/>
            <person name="Dromer F."/>
            <person name="Young S.K."/>
            <person name="Zeng Q."/>
            <person name="Gargeya S."/>
            <person name="Fitzgerald M."/>
            <person name="Abouelleil A."/>
            <person name="Alvarado L."/>
            <person name="Berlin A.M."/>
            <person name="Chapman S.B."/>
            <person name="Dewar J."/>
            <person name="Goldberg J."/>
            <person name="Griggs A."/>
            <person name="Gujja S."/>
            <person name="Hansen M."/>
            <person name="Howarth C."/>
            <person name="Imamovic A."/>
            <person name="Larimer J."/>
            <person name="McCowan C."/>
            <person name="Murphy C."/>
            <person name="Pearson M."/>
            <person name="Priest M."/>
            <person name="Roberts A."/>
            <person name="Saif S."/>
            <person name="Shea T."/>
            <person name="Sykes S."/>
            <person name="Wortman J."/>
            <person name="Nusbaum C."/>
            <person name="Birren B."/>
        </authorList>
    </citation>
    <scope>NUCLEOTIDE SEQUENCE [LARGE SCALE GENOMIC DNA]</scope>
    <source>
        <strain evidence="2 3">BCC8398</strain>
    </source>
</reference>
<feature type="region of interest" description="Disordered" evidence="1">
    <location>
        <begin position="547"/>
        <end position="568"/>
    </location>
</feature>
<protein>
    <submittedName>
        <fullName evidence="2">Uncharacterized protein</fullName>
    </submittedName>
</protein>
<dbReference type="OrthoDB" id="2563506at2759"/>
<keyword evidence="3" id="KW-1185">Reference proteome</keyword>
<gene>
    <name evidence="2" type="ORF">I316_01982</name>
</gene>
<dbReference type="STRING" id="1296120.A0A1B9GYN2"/>
<feature type="region of interest" description="Disordered" evidence="1">
    <location>
        <begin position="295"/>
        <end position="350"/>
    </location>
</feature>
<dbReference type="Proteomes" id="UP000092666">
    <property type="component" value="Unassembled WGS sequence"/>
</dbReference>
<feature type="compositionally biased region" description="Basic and acidic residues" evidence="1">
    <location>
        <begin position="703"/>
        <end position="738"/>
    </location>
</feature>
<dbReference type="AlphaFoldDB" id="A0A1B9GYN2"/>
<feature type="compositionally biased region" description="Low complexity" evidence="1">
    <location>
        <begin position="82"/>
        <end position="100"/>
    </location>
</feature>
<sequence>MNMDMDMDVAWCLTCSKQTRDPRSPYCSEECRVQDTHPPATHQDTSVPLTSPVPFGLVLSSPKLGAHSGHPTLRANNPPIRRPSVAPLAPLPSSSSSKNRPIPRDRRAFSFPATHSVAPIAIKNLNSRRPTQTIETLQYARKANPISFNAMASSPGVGSLPQRKTKGFTKLSKTTGANTPVFPDSVFCSTSESSDNEAVEGHDISPMKIPPPFGGAQATVRPNQKHRASMSQVFMTPSFSQSSNQPIPPLQPARPPLISRKSPSPVAAMIASSASSKSRDDIVSWLNEVKRIPARHHHEDSHENLDDEAYRSRGRSRTRREVLANLPPPSQESSDDHDGETGVYGTTPKGRIGSALAGLSSFGGFGVRPIVKALTTVTSSPTIINPPTSGGTTGLGLQAVPAPAEVSRVEVMVGPPSEPDTNNMLFMGGATPTLSTVSFSEVIDPLTDNGEHIDFMTTADEQSAAGSSSFVRRLVPSGSRRASAILAASAGKQQSPAKERPEQQPLQPLQSTASAIWNLSSYLRSFAPFSISSVIPPYAPIAAAVESRPADSTTATAAPSPTKAFEEIQPAPAPVPAARMEVTEEVPESPAQQMVRSLPMDIILPIGGENPNLERLRRNEMREWLETPVTANTSQSRSHSRSRHRSHARRRSRSGCHSRSASHSHSHSHSRHSRKVSYDADASEEEESARDGRRGRSRREKVLRKSSDERKREAEVVPPVEEERGRGRGRERDRTVRV</sequence>
<feature type="region of interest" description="Disordered" evidence="1">
    <location>
        <begin position="487"/>
        <end position="509"/>
    </location>
</feature>
<dbReference type="EMBL" id="KI669496">
    <property type="protein sequence ID" value="OCF36110.1"/>
    <property type="molecule type" value="Genomic_DNA"/>
</dbReference>
<evidence type="ECO:0000313" key="2">
    <source>
        <dbReference type="EMBL" id="OCF36110.1"/>
    </source>
</evidence>
<name>A0A1B9GYN2_9TREE</name>
<feature type="compositionally biased region" description="Basic residues" evidence="1">
    <location>
        <begin position="638"/>
        <end position="675"/>
    </location>
</feature>
<proteinExistence type="predicted"/>